<organism evidence="2 3">
    <name type="scientific">Paenibacillus baekrokdamisoli</name>
    <dbReference type="NCBI Taxonomy" id="1712516"/>
    <lineage>
        <taxon>Bacteria</taxon>
        <taxon>Bacillati</taxon>
        <taxon>Bacillota</taxon>
        <taxon>Bacilli</taxon>
        <taxon>Bacillales</taxon>
        <taxon>Paenibacillaceae</taxon>
        <taxon>Paenibacillus</taxon>
    </lineage>
</organism>
<dbReference type="GO" id="GO:0030288">
    <property type="term" value="C:outer membrane-bounded periplasmic space"/>
    <property type="evidence" value="ECO:0007669"/>
    <property type="project" value="TreeGrafter"/>
</dbReference>
<name>A0A3G9ISM9_9BACL</name>
<dbReference type="CDD" id="cd06302">
    <property type="entry name" value="PBP1_LsrB_Quorum_Sensing-like"/>
    <property type="match status" value="1"/>
</dbReference>
<evidence type="ECO:0000313" key="2">
    <source>
        <dbReference type="EMBL" id="BBH19025.1"/>
    </source>
</evidence>
<dbReference type="InterPro" id="IPR028082">
    <property type="entry name" value="Peripla_BP_I"/>
</dbReference>
<dbReference type="GO" id="GO:0030246">
    <property type="term" value="F:carbohydrate binding"/>
    <property type="evidence" value="ECO:0007669"/>
    <property type="project" value="TreeGrafter"/>
</dbReference>
<dbReference type="Proteomes" id="UP000275368">
    <property type="component" value="Chromosome"/>
</dbReference>
<comment type="subcellular location">
    <subcellularLocation>
        <location evidence="1">Cell envelope</location>
    </subcellularLocation>
</comment>
<dbReference type="AlphaFoldDB" id="A0A3G9ISM9"/>
<dbReference type="KEGG" id="pbk:Back11_03700"/>
<dbReference type="Gene3D" id="3.40.50.2300">
    <property type="match status" value="2"/>
</dbReference>
<dbReference type="RefSeq" id="WP_125653433.1">
    <property type="nucleotide sequence ID" value="NZ_AP019308.1"/>
</dbReference>
<dbReference type="PANTHER" id="PTHR30036:SF8">
    <property type="entry name" value="ABC-TYPE SUGAR TRANSPORT SYSTEM PERIPLASMIC COMPONENT-LIKE PROTEIN"/>
    <property type="match status" value="1"/>
</dbReference>
<protein>
    <submittedName>
        <fullName evidence="2">Rhamnose ABC transporter substrate-binding protein</fullName>
    </submittedName>
</protein>
<dbReference type="PANTHER" id="PTHR30036">
    <property type="entry name" value="D-XYLOSE-BINDING PERIPLASMIC PROTEIN"/>
    <property type="match status" value="1"/>
</dbReference>
<dbReference type="EMBL" id="AP019308">
    <property type="protein sequence ID" value="BBH19025.1"/>
    <property type="molecule type" value="Genomic_DNA"/>
</dbReference>
<dbReference type="InterPro" id="IPR025997">
    <property type="entry name" value="SBP_2_dom"/>
</dbReference>
<dbReference type="OrthoDB" id="9795981at2"/>
<gene>
    <name evidence="2" type="ORF">Back11_03700</name>
</gene>
<evidence type="ECO:0000256" key="1">
    <source>
        <dbReference type="ARBA" id="ARBA00004196"/>
    </source>
</evidence>
<dbReference type="SUPFAM" id="SSF53822">
    <property type="entry name" value="Periplasmic binding protein-like I"/>
    <property type="match status" value="1"/>
</dbReference>
<dbReference type="InterPro" id="IPR050555">
    <property type="entry name" value="Bact_Solute-Bind_Prot2"/>
</dbReference>
<accession>A0A3G9ISM9</accession>
<reference evidence="2 3" key="1">
    <citation type="submission" date="2018-11" db="EMBL/GenBank/DDBJ databases">
        <title>Complete genome sequence of Paenibacillus baekrokdamisoli strain KCTC 33723.</title>
        <authorList>
            <person name="Kang S.W."/>
            <person name="Lee K.C."/>
            <person name="Kim K.K."/>
            <person name="Kim J.S."/>
            <person name="Kim D.S."/>
            <person name="Ko S.H."/>
            <person name="Yang S.H."/>
            <person name="Lee J.S."/>
        </authorList>
    </citation>
    <scope>NUCLEOTIDE SEQUENCE [LARGE SCALE GENOMIC DNA]</scope>
    <source>
        <strain evidence="2 3">KCTC 33723</strain>
    </source>
</reference>
<dbReference type="Pfam" id="PF13407">
    <property type="entry name" value="Peripla_BP_4"/>
    <property type="match status" value="1"/>
</dbReference>
<proteinExistence type="predicted"/>
<evidence type="ECO:0000313" key="3">
    <source>
        <dbReference type="Proteomes" id="UP000275368"/>
    </source>
</evidence>
<sequence>MKMQVSSYGLFCCILGIFLTLVFVNGCNKSDSTPKFTVIYNNELQAKHATQSEESVRAKKYKVAFVSKIAGIPYFDVAEDGAKEAAKDLGIELISSGPQVADAEHQIEIVEQLIREGVDAIAIAANDPKALIPVLQKAKKQGIQVITWDSDTLPEARSFFVNQVDYEAFGRHQMDLLATLLNERGSFAILTSSTTAMNLSEWTKWIRKQLDEYYPKMKLVEIRSNNEDMEEGYKLSLDMLDRYPDIKGIIGVGSTSPPAAAKAVQERGKTGEVKVIGIASPNLMRKYLKEGVSQVISLWSPKKLGYLTVYMVKQLLDGEMAYDGQEIPNVGNIRIKGDVVIMGEPIDFTKDNVDDYDF</sequence>
<keyword evidence="3" id="KW-1185">Reference proteome</keyword>